<evidence type="ECO:0000256" key="3">
    <source>
        <dbReference type="ARBA" id="ARBA00023163"/>
    </source>
</evidence>
<comment type="caution">
    <text evidence="5">The sequence shown here is derived from an EMBL/GenBank/DDBJ whole genome shotgun (WGS) entry which is preliminary data.</text>
</comment>
<dbReference type="PROSITE" id="PS01124">
    <property type="entry name" value="HTH_ARAC_FAMILY_2"/>
    <property type="match status" value="1"/>
</dbReference>
<dbReference type="InterPro" id="IPR018062">
    <property type="entry name" value="HTH_AraC-typ_CS"/>
</dbReference>
<evidence type="ECO:0000256" key="2">
    <source>
        <dbReference type="ARBA" id="ARBA00023125"/>
    </source>
</evidence>
<accession>A0ABR8PSW4</accession>
<evidence type="ECO:0000313" key="6">
    <source>
        <dbReference type="Proteomes" id="UP000627781"/>
    </source>
</evidence>
<dbReference type="PANTHER" id="PTHR43280">
    <property type="entry name" value="ARAC-FAMILY TRANSCRIPTIONAL REGULATOR"/>
    <property type="match status" value="1"/>
</dbReference>
<reference evidence="5 6" key="1">
    <citation type="submission" date="2020-08" db="EMBL/GenBank/DDBJ databases">
        <title>A Genomic Blueprint of the Chicken Gut Microbiome.</title>
        <authorList>
            <person name="Gilroy R."/>
            <person name="Ravi A."/>
            <person name="Getino M."/>
            <person name="Pursley I."/>
            <person name="Horton D.L."/>
            <person name="Alikhan N.-F."/>
            <person name="Baker D."/>
            <person name="Gharbi K."/>
            <person name="Hall N."/>
            <person name="Watson M."/>
            <person name="Adriaenssens E.M."/>
            <person name="Foster-Nyarko E."/>
            <person name="Jarju S."/>
            <person name="Secka A."/>
            <person name="Antonio M."/>
            <person name="Oren A."/>
            <person name="Chaudhuri R."/>
            <person name="La Ragione R.M."/>
            <person name="Hildebrand F."/>
            <person name="Pallen M.J."/>
        </authorList>
    </citation>
    <scope>NUCLEOTIDE SEQUENCE [LARGE SCALE GENOMIC DNA]</scope>
    <source>
        <strain evidence="5 6">Sa3CVN1</strain>
    </source>
</reference>
<dbReference type="EMBL" id="JACSRA010000009">
    <property type="protein sequence ID" value="MBD7911199.1"/>
    <property type="molecule type" value="Genomic_DNA"/>
</dbReference>
<gene>
    <name evidence="5" type="ORF">H9661_07505</name>
</gene>
<evidence type="ECO:0000313" key="5">
    <source>
        <dbReference type="EMBL" id="MBD7911199.1"/>
    </source>
</evidence>
<dbReference type="InterPro" id="IPR018060">
    <property type="entry name" value="HTH_AraC"/>
</dbReference>
<organism evidence="5 6">
    <name type="scientific">Clostridium cibarium</name>
    <dbReference type="NCBI Taxonomy" id="2762247"/>
    <lineage>
        <taxon>Bacteria</taxon>
        <taxon>Bacillati</taxon>
        <taxon>Bacillota</taxon>
        <taxon>Clostridia</taxon>
        <taxon>Eubacteriales</taxon>
        <taxon>Clostridiaceae</taxon>
        <taxon>Clostridium</taxon>
    </lineage>
</organism>
<feature type="domain" description="HTH araC/xylS-type" evidence="4">
    <location>
        <begin position="154"/>
        <end position="252"/>
    </location>
</feature>
<keyword evidence="2" id="KW-0238">DNA-binding</keyword>
<evidence type="ECO:0000256" key="1">
    <source>
        <dbReference type="ARBA" id="ARBA00023015"/>
    </source>
</evidence>
<dbReference type="Pfam" id="PF12833">
    <property type="entry name" value="HTH_18"/>
    <property type="match status" value="1"/>
</dbReference>
<protein>
    <submittedName>
        <fullName evidence="5">Helix-turn-helix domain-containing protein</fullName>
    </submittedName>
</protein>
<dbReference type="PROSITE" id="PS00041">
    <property type="entry name" value="HTH_ARAC_FAMILY_1"/>
    <property type="match status" value="1"/>
</dbReference>
<keyword evidence="1" id="KW-0805">Transcription regulation</keyword>
<dbReference type="Gene3D" id="1.10.10.60">
    <property type="entry name" value="Homeodomain-like"/>
    <property type="match status" value="2"/>
</dbReference>
<keyword evidence="6" id="KW-1185">Reference proteome</keyword>
<dbReference type="SMART" id="SM00342">
    <property type="entry name" value="HTH_ARAC"/>
    <property type="match status" value="1"/>
</dbReference>
<dbReference type="PANTHER" id="PTHR43280:SF28">
    <property type="entry name" value="HTH-TYPE TRANSCRIPTIONAL ACTIVATOR RHAS"/>
    <property type="match status" value="1"/>
</dbReference>
<name>A0ABR8PSW4_9CLOT</name>
<dbReference type="SUPFAM" id="SSF46689">
    <property type="entry name" value="Homeodomain-like"/>
    <property type="match status" value="2"/>
</dbReference>
<proteinExistence type="predicted"/>
<keyword evidence="3" id="KW-0804">Transcription</keyword>
<dbReference type="RefSeq" id="WP_191768060.1">
    <property type="nucleotide sequence ID" value="NZ_JACSRA010000009.1"/>
</dbReference>
<sequence>MFNNFSEEKCIKESLDKFYFCTNVPVKAYRNDGNSIYSKGYTIHFESLADQFNICENLSKKLYKKSPDSSVNIFYDTHVIVTGFSICPNNLNRGIIIIGPYTTSKNMNTKDILYKPKSCIAHLITLFYNIMNDSEYIKLQKKFSTTANYSLHIKKAIEYVDSKFYDPISLDVIAEYLNINRCYFCNLFKKETGKTFSQYLNQVRIERSKELLLTKDLPIIEVAMSVGFSSQNYYNMAFKKITKKTPLEFRNENFQEN</sequence>
<evidence type="ECO:0000259" key="4">
    <source>
        <dbReference type="PROSITE" id="PS01124"/>
    </source>
</evidence>
<dbReference type="InterPro" id="IPR009057">
    <property type="entry name" value="Homeodomain-like_sf"/>
</dbReference>
<dbReference type="Proteomes" id="UP000627781">
    <property type="component" value="Unassembled WGS sequence"/>
</dbReference>